<protein>
    <recommendedName>
        <fullName evidence="1">CobQ/CobB/MinD/ParA nucleotide binding domain-containing protein</fullName>
    </recommendedName>
</protein>
<feature type="domain" description="CobQ/CobB/MinD/ParA nucleotide binding" evidence="1">
    <location>
        <begin position="4"/>
        <end position="177"/>
    </location>
</feature>
<name>A0A1P8UH86_9GAMM</name>
<evidence type="ECO:0000313" key="3">
    <source>
        <dbReference type="Proteomes" id="UP000243807"/>
    </source>
</evidence>
<dbReference type="RefSeq" id="WP_076836828.1">
    <property type="nucleotide sequence ID" value="NZ_CP019434.1"/>
</dbReference>
<sequence length="205" mass="22634">MRVLVASMKGGSGKSTVAFNLAVWLAYRVEHLQLLDLDPQATLSDVCELREELEYQPRLRCLSALPKQGMKPASYAICDTSFSQPKALRAALASADMTLLPVGPSQSDVWSAQRYLESIRDTTSMPIKAFINRADTHHAIRESDQAEEALCQLEGLEVLDVRLHQRTAYRRSLSEGLAVFELQPSSKAALEIEALANCLFPDLSA</sequence>
<dbReference type="PIRSF" id="PIRSF009320">
    <property type="entry name" value="Nuc_binding_HP_1000"/>
    <property type="match status" value="1"/>
</dbReference>
<dbReference type="STRING" id="1765967.BW247_08865"/>
<dbReference type="KEGG" id="afy:BW247_08865"/>
<reference evidence="2 3" key="1">
    <citation type="submission" date="2017-01" db="EMBL/GenBank/DDBJ databases">
        <title>Draft sequence of Acidihalobacter ferrooxidans strain DSM 14175 (strain V8).</title>
        <authorList>
            <person name="Khaleque H.N."/>
            <person name="Ramsay J.P."/>
            <person name="Murphy R.J.T."/>
            <person name="Kaksonen A.H."/>
            <person name="Boxall N.J."/>
            <person name="Watkin E.L.J."/>
        </authorList>
    </citation>
    <scope>NUCLEOTIDE SEQUENCE [LARGE SCALE GENOMIC DNA]</scope>
    <source>
        <strain evidence="2 3">V8</strain>
    </source>
</reference>
<dbReference type="Gene3D" id="3.40.50.300">
    <property type="entry name" value="P-loop containing nucleotide triphosphate hydrolases"/>
    <property type="match status" value="1"/>
</dbReference>
<accession>A0A1P8UH86</accession>
<dbReference type="AlphaFoldDB" id="A0A1P8UH86"/>
<dbReference type="EMBL" id="CP019434">
    <property type="protein sequence ID" value="APZ43187.1"/>
    <property type="molecule type" value="Genomic_DNA"/>
</dbReference>
<dbReference type="SUPFAM" id="SSF52540">
    <property type="entry name" value="P-loop containing nucleoside triphosphate hydrolases"/>
    <property type="match status" value="1"/>
</dbReference>
<dbReference type="PANTHER" id="PTHR13696:SF96">
    <property type="entry name" value="COBQ_COBB_MIND_PARA NUCLEOTIDE BINDING DOMAIN-CONTAINING PROTEIN"/>
    <property type="match status" value="1"/>
</dbReference>
<dbReference type="CDD" id="cd02042">
    <property type="entry name" value="ParAB_family"/>
    <property type="match status" value="1"/>
</dbReference>
<dbReference type="Proteomes" id="UP000243807">
    <property type="component" value="Chromosome"/>
</dbReference>
<dbReference type="PANTHER" id="PTHR13696">
    <property type="entry name" value="P-LOOP CONTAINING NUCLEOSIDE TRIPHOSPHATE HYDROLASE"/>
    <property type="match status" value="1"/>
</dbReference>
<dbReference type="InterPro" id="IPR002586">
    <property type="entry name" value="CobQ/CobB/MinD/ParA_Nub-bd_dom"/>
</dbReference>
<keyword evidence="3" id="KW-1185">Reference proteome</keyword>
<evidence type="ECO:0000313" key="2">
    <source>
        <dbReference type="EMBL" id="APZ43187.1"/>
    </source>
</evidence>
<gene>
    <name evidence="2" type="ORF">BW247_08865</name>
</gene>
<organism evidence="2 3">
    <name type="scientific">Acidihalobacter ferrooxydans</name>
    <dbReference type="NCBI Taxonomy" id="1765967"/>
    <lineage>
        <taxon>Bacteria</taxon>
        <taxon>Pseudomonadati</taxon>
        <taxon>Pseudomonadota</taxon>
        <taxon>Gammaproteobacteria</taxon>
        <taxon>Chromatiales</taxon>
        <taxon>Ectothiorhodospiraceae</taxon>
        <taxon>Acidihalobacter</taxon>
    </lineage>
</organism>
<dbReference type="InterPro" id="IPR050678">
    <property type="entry name" value="DNA_Partitioning_ATPase"/>
</dbReference>
<dbReference type="OrthoDB" id="69313at2"/>
<dbReference type="InterPro" id="IPR027417">
    <property type="entry name" value="P-loop_NTPase"/>
</dbReference>
<evidence type="ECO:0000259" key="1">
    <source>
        <dbReference type="Pfam" id="PF01656"/>
    </source>
</evidence>
<dbReference type="Pfam" id="PF01656">
    <property type="entry name" value="CbiA"/>
    <property type="match status" value="1"/>
</dbReference>
<proteinExistence type="predicted"/>